<evidence type="ECO:0000313" key="3">
    <source>
        <dbReference type="EMBL" id="KAJ8050097.1"/>
    </source>
</evidence>
<evidence type="ECO:0000256" key="1">
    <source>
        <dbReference type="SAM" id="Coils"/>
    </source>
</evidence>
<keyword evidence="4" id="KW-1185">Reference proteome</keyword>
<reference evidence="3" key="1">
    <citation type="submission" date="2021-10" db="EMBL/GenBank/DDBJ databases">
        <title>Tropical sea cucumber genome reveals ecological adaptation and Cuvierian tubules defense mechanism.</title>
        <authorList>
            <person name="Chen T."/>
        </authorList>
    </citation>
    <scope>NUCLEOTIDE SEQUENCE</scope>
    <source>
        <strain evidence="3">Nanhai2018</strain>
        <tissue evidence="3">Muscle</tissue>
    </source>
</reference>
<accession>A0A9Q1HHG5</accession>
<name>A0A9Q1HHG5_HOLLE</name>
<feature type="chain" id="PRO_5040212404" evidence="2">
    <location>
        <begin position="27"/>
        <end position="185"/>
    </location>
</feature>
<evidence type="ECO:0000256" key="2">
    <source>
        <dbReference type="SAM" id="SignalP"/>
    </source>
</evidence>
<feature type="signal peptide" evidence="2">
    <location>
        <begin position="1"/>
        <end position="26"/>
    </location>
</feature>
<dbReference type="AlphaFoldDB" id="A0A9Q1HHG5"/>
<feature type="coiled-coil region" evidence="1">
    <location>
        <begin position="129"/>
        <end position="156"/>
    </location>
</feature>
<keyword evidence="2" id="KW-0732">Signal</keyword>
<keyword evidence="1" id="KW-0175">Coiled coil</keyword>
<dbReference type="Proteomes" id="UP001152320">
    <property type="component" value="Chromosome 1"/>
</dbReference>
<protein>
    <submittedName>
        <fullName evidence="3">Uncharacterized protein</fullName>
    </submittedName>
</protein>
<comment type="caution">
    <text evidence="3">The sequence shown here is derived from an EMBL/GenBank/DDBJ whole genome shotgun (WGS) entry which is preliminary data.</text>
</comment>
<evidence type="ECO:0000313" key="4">
    <source>
        <dbReference type="Proteomes" id="UP001152320"/>
    </source>
</evidence>
<gene>
    <name evidence="3" type="ORF">HOLleu_03167</name>
</gene>
<sequence>MDNSAHFSKACLLFTFLLSLLTAVLHFENPNEVYLPVNNHYLYQLIITSDPLTKNNIKYMIQAFFDKHSVVYDKVNTPPRIKRLPFKVKNLYHKVKKCKGGKQLRKLIAEMKASTYDLKFTHKSDSPRKRKLQDDLEEERKRRRLTECELQSQKTEVNDLQQVNTVLCSQLERCKDGKEREKGYG</sequence>
<organism evidence="3 4">
    <name type="scientific">Holothuria leucospilota</name>
    <name type="common">Black long sea cucumber</name>
    <name type="synonym">Mertensiothuria leucospilota</name>
    <dbReference type="NCBI Taxonomy" id="206669"/>
    <lineage>
        <taxon>Eukaryota</taxon>
        <taxon>Metazoa</taxon>
        <taxon>Echinodermata</taxon>
        <taxon>Eleutherozoa</taxon>
        <taxon>Echinozoa</taxon>
        <taxon>Holothuroidea</taxon>
        <taxon>Aspidochirotacea</taxon>
        <taxon>Aspidochirotida</taxon>
        <taxon>Holothuriidae</taxon>
        <taxon>Holothuria</taxon>
    </lineage>
</organism>
<dbReference type="EMBL" id="JAIZAY010000001">
    <property type="protein sequence ID" value="KAJ8050097.1"/>
    <property type="molecule type" value="Genomic_DNA"/>
</dbReference>
<proteinExistence type="predicted"/>